<gene>
    <name evidence="2" type="ORF">AFUS01_LOCUS12678</name>
</gene>
<evidence type="ECO:0000313" key="2">
    <source>
        <dbReference type="EMBL" id="CAG7723600.1"/>
    </source>
</evidence>
<reference evidence="2" key="1">
    <citation type="submission" date="2021-06" db="EMBL/GenBank/DDBJ databases">
        <authorList>
            <person name="Hodson N. C."/>
            <person name="Mongue J. A."/>
            <person name="Jaron S. K."/>
        </authorList>
    </citation>
    <scope>NUCLEOTIDE SEQUENCE</scope>
</reference>
<dbReference type="Pfam" id="PF00567">
    <property type="entry name" value="TUDOR"/>
    <property type="match status" value="1"/>
</dbReference>
<dbReference type="AlphaFoldDB" id="A0A8J2JX41"/>
<dbReference type="EMBL" id="CAJVCH010100745">
    <property type="protein sequence ID" value="CAG7723600.1"/>
    <property type="molecule type" value="Genomic_DNA"/>
</dbReference>
<keyword evidence="3" id="KW-1185">Reference proteome</keyword>
<dbReference type="InterPro" id="IPR002999">
    <property type="entry name" value="Tudor"/>
</dbReference>
<dbReference type="SMART" id="SM00333">
    <property type="entry name" value="TUDOR"/>
    <property type="match status" value="1"/>
</dbReference>
<accession>A0A8J2JX41</accession>
<feature type="domain" description="Tudor" evidence="1">
    <location>
        <begin position="368"/>
        <end position="425"/>
    </location>
</feature>
<dbReference type="Proteomes" id="UP000708208">
    <property type="component" value="Unassembled WGS sequence"/>
</dbReference>
<proteinExistence type="predicted"/>
<evidence type="ECO:0000313" key="3">
    <source>
        <dbReference type="Proteomes" id="UP000708208"/>
    </source>
</evidence>
<dbReference type="CDD" id="cd20379">
    <property type="entry name" value="Tudor_dTUD-like"/>
    <property type="match status" value="1"/>
</dbReference>
<organism evidence="2 3">
    <name type="scientific">Allacma fusca</name>
    <dbReference type="NCBI Taxonomy" id="39272"/>
    <lineage>
        <taxon>Eukaryota</taxon>
        <taxon>Metazoa</taxon>
        <taxon>Ecdysozoa</taxon>
        <taxon>Arthropoda</taxon>
        <taxon>Hexapoda</taxon>
        <taxon>Collembola</taxon>
        <taxon>Symphypleona</taxon>
        <taxon>Sminthuridae</taxon>
        <taxon>Allacma</taxon>
    </lineage>
</organism>
<evidence type="ECO:0000259" key="1">
    <source>
        <dbReference type="SMART" id="SM00333"/>
    </source>
</evidence>
<name>A0A8J2JX41_9HEXA</name>
<sequence>MRGRLFTLAEKTRHDWVHFVFRTTSRFEQKLGKPLLVILIRKKCLFRTKRLPVKGVFRTEDAAEHNYFQKICHQSRDNSPTSSPVKINPCIFPEPEWSSVIRRTLQEHPLGLTRSRLSSLCARKFNGASLKEKCPYETLDDLMKDNPGFLEQVSFPGLEMFYFLAKPDEPINMIRLLSRLRHNLQVILIQNGIMPARAFCENLWSEFGIKLEPRDWGFVNAEALVEFILTVHPGSYVRSIPVVRLEGSKTLVDTVLVYNDGTCPNITDYVQQEDAKILALGECQKMREYEGCYIRFGDKLDCIGDIVEEFNVHECYVGKIHTPLDFYMHLAELWDELEHYFQKYLNKYYVPARQGGILSKIPPKLQPNHLIPGMFAAAYFEKEWFRCVIKSYNETSQTCEIFSIDYGFVSTISIEHLRRLHHDVFRKMKAQAINCRFQLHPFHVKYLNAVLGASKEHRHDIVAMFQEIVKDKSVCTTFKNHVFLPEENDYIWEVEISIVKGYPERYLQISDEGNVWDVLLKQLQEKYPVHKYLQL</sequence>
<comment type="caution">
    <text evidence="2">The sequence shown here is derived from an EMBL/GenBank/DDBJ whole genome shotgun (WGS) entry which is preliminary data.</text>
</comment>
<protein>
    <recommendedName>
        <fullName evidence="1">Tudor domain-containing protein</fullName>
    </recommendedName>
</protein>